<proteinExistence type="inferred from homology"/>
<organism evidence="6 7">
    <name type="scientific">Pseudoalteromonas rubra</name>
    <dbReference type="NCBI Taxonomy" id="43658"/>
    <lineage>
        <taxon>Bacteria</taxon>
        <taxon>Pseudomonadati</taxon>
        <taxon>Pseudomonadota</taxon>
        <taxon>Gammaproteobacteria</taxon>
        <taxon>Alteromonadales</taxon>
        <taxon>Pseudoalteromonadaceae</taxon>
        <taxon>Pseudoalteromonas</taxon>
    </lineage>
</organism>
<dbReference type="EMBL" id="PNCI01000016">
    <property type="protein sequence ID" value="TMP29974.1"/>
    <property type="molecule type" value="Genomic_DNA"/>
</dbReference>
<dbReference type="InterPro" id="IPR051821">
    <property type="entry name" value="Asp/Asn_beta-hydroxylase"/>
</dbReference>
<feature type="domain" description="Aspartyl/asparaginy/proline hydroxylase" evidence="5">
    <location>
        <begin position="71"/>
        <end position="222"/>
    </location>
</feature>
<dbReference type="SUPFAM" id="SSF51197">
    <property type="entry name" value="Clavaminate synthase-like"/>
    <property type="match status" value="1"/>
</dbReference>
<keyword evidence="2" id="KW-0223">Dioxygenase</keyword>
<sequence>MKALEAIFDDIEELFGSGCLDRVKTMITDNQSYRVTGQEGAKWVMPGLSSSAWLDPANTASELQAAIAQLEANADLISQEYHQARQANILTPYDHYLGRRDNWDGLYLFRDEDWTSESSEYFPNSSAKLKSEFEDLLCPLLEVHFSILGPGSHIPPHSDLWNFTLNLHLAIDIPADCDITVNGETRGWQNGKALLFDYSFVHEASNRSQSERVCLLMDVWHPDLTPAERYALTSFVQFLRG</sequence>
<evidence type="ECO:0000256" key="1">
    <source>
        <dbReference type="ARBA" id="ARBA00007730"/>
    </source>
</evidence>
<comment type="caution">
    <text evidence="6">The sequence shown here is derived from an EMBL/GenBank/DDBJ whole genome shotgun (WGS) entry which is preliminary data.</text>
</comment>
<evidence type="ECO:0000259" key="5">
    <source>
        <dbReference type="Pfam" id="PF05118"/>
    </source>
</evidence>
<keyword evidence="4" id="KW-0175">Coiled coil</keyword>
<dbReference type="PANTHER" id="PTHR46332:SF5">
    <property type="entry name" value="ASPARTATE BETA-HYDROXYLASE DOMAIN CONTAINING 2"/>
    <property type="match status" value="1"/>
</dbReference>
<feature type="coiled-coil region" evidence="4">
    <location>
        <begin position="60"/>
        <end position="87"/>
    </location>
</feature>
<evidence type="ECO:0000313" key="7">
    <source>
        <dbReference type="Proteomes" id="UP000310249"/>
    </source>
</evidence>
<keyword evidence="3" id="KW-0560">Oxidoreductase</keyword>
<dbReference type="GO" id="GO:0016020">
    <property type="term" value="C:membrane"/>
    <property type="evidence" value="ECO:0007669"/>
    <property type="project" value="TreeGrafter"/>
</dbReference>
<dbReference type="Gene3D" id="2.60.120.330">
    <property type="entry name" value="B-lactam Antibiotic, Isopenicillin N Synthase, Chain"/>
    <property type="match status" value="1"/>
</dbReference>
<dbReference type="RefSeq" id="WP_138551823.1">
    <property type="nucleotide sequence ID" value="NZ_PNCH01000030.1"/>
</dbReference>
<evidence type="ECO:0000256" key="4">
    <source>
        <dbReference type="SAM" id="Coils"/>
    </source>
</evidence>
<name>A0A5S3WR11_9GAMM</name>
<comment type="similarity">
    <text evidence="1">Belongs to the aspartyl/asparaginyl beta-hydroxylase family.</text>
</comment>
<dbReference type="OrthoDB" id="21665at2"/>
<evidence type="ECO:0000256" key="3">
    <source>
        <dbReference type="ARBA" id="ARBA00023002"/>
    </source>
</evidence>
<accession>A0A5S3WR11</accession>
<dbReference type="AlphaFoldDB" id="A0A5S3WR11"/>
<reference evidence="7" key="2">
    <citation type="submission" date="2019-06" db="EMBL/GenBank/DDBJ databases">
        <title>Co-occurence of chitin degradation, pigmentation and bioactivity in marine Pseudoalteromonas.</title>
        <authorList>
            <person name="Sonnenschein E.C."/>
            <person name="Bech P.K."/>
        </authorList>
    </citation>
    <scope>NUCLEOTIDE SEQUENCE [LARGE SCALE GENOMIC DNA]</scope>
    <source>
        <strain evidence="7">S2676</strain>
    </source>
</reference>
<reference evidence="6 7" key="1">
    <citation type="submission" date="2018-01" db="EMBL/GenBank/DDBJ databases">
        <authorList>
            <person name="Paulsen S."/>
            <person name="Gram L.K."/>
        </authorList>
    </citation>
    <scope>NUCLEOTIDE SEQUENCE [LARGE SCALE GENOMIC DNA]</scope>
    <source>
        <strain evidence="6 7">S2676</strain>
    </source>
</reference>
<dbReference type="PANTHER" id="PTHR46332">
    <property type="entry name" value="ASPARTATE BETA-HYDROXYLASE DOMAIN-CONTAINING PROTEIN 2"/>
    <property type="match status" value="1"/>
</dbReference>
<evidence type="ECO:0000313" key="6">
    <source>
        <dbReference type="EMBL" id="TMP29974.1"/>
    </source>
</evidence>
<dbReference type="Proteomes" id="UP000310249">
    <property type="component" value="Unassembled WGS sequence"/>
</dbReference>
<gene>
    <name evidence="6" type="ORF">CWB99_07750</name>
</gene>
<evidence type="ECO:0000256" key="2">
    <source>
        <dbReference type="ARBA" id="ARBA00022964"/>
    </source>
</evidence>
<dbReference type="Pfam" id="PF05118">
    <property type="entry name" value="Asp_Arg_Hydrox"/>
    <property type="match status" value="1"/>
</dbReference>
<dbReference type="InterPro" id="IPR007803">
    <property type="entry name" value="Asp/Arg/Pro-Hydrxlase"/>
</dbReference>
<dbReference type="GO" id="GO:0051213">
    <property type="term" value="F:dioxygenase activity"/>
    <property type="evidence" value="ECO:0007669"/>
    <property type="project" value="UniProtKB-KW"/>
</dbReference>
<protein>
    <submittedName>
        <fullName evidence="6">Aspartyl/asparaginyl beta-hydroxylase domain-containing protein</fullName>
    </submittedName>
</protein>
<dbReference type="InterPro" id="IPR027443">
    <property type="entry name" value="IPNS-like_sf"/>
</dbReference>